<proteinExistence type="predicted"/>
<feature type="region of interest" description="Disordered" evidence="1">
    <location>
        <begin position="175"/>
        <end position="234"/>
    </location>
</feature>
<dbReference type="InterPro" id="IPR036005">
    <property type="entry name" value="Creatinase/aminopeptidase-like"/>
</dbReference>
<dbReference type="PANTHER" id="PTHR43763">
    <property type="entry name" value="XAA-PRO AMINOPEPTIDASE 1"/>
    <property type="match status" value="1"/>
</dbReference>
<dbReference type="OrthoDB" id="2193136at2759"/>
<dbReference type="AlphaFoldDB" id="A0A0R0M0A9"/>
<evidence type="ECO:0000256" key="1">
    <source>
        <dbReference type="SAM" id="MobiDB-lite"/>
    </source>
</evidence>
<dbReference type="EMBL" id="LGUB01000928">
    <property type="protein sequence ID" value="KRH92439.1"/>
    <property type="molecule type" value="Genomic_DNA"/>
</dbReference>
<dbReference type="Pfam" id="PF00557">
    <property type="entry name" value="Peptidase_M24"/>
    <property type="match status" value="2"/>
</dbReference>
<name>A0A0R0M0A9_9MICR</name>
<dbReference type="PANTHER" id="PTHR43763:SF6">
    <property type="entry name" value="XAA-PRO AMINOPEPTIDASE 1"/>
    <property type="match status" value="1"/>
</dbReference>
<dbReference type="InterPro" id="IPR000994">
    <property type="entry name" value="Pept_M24"/>
</dbReference>
<dbReference type="SUPFAM" id="SSF55920">
    <property type="entry name" value="Creatinase/aminopeptidase"/>
    <property type="match status" value="1"/>
</dbReference>
<evidence type="ECO:0000313" key="5">
    <source>
        <dbReference type="Proteomes" id="UP000051530"/>
    </source>
</evidence>
<dbReference type="GO" id="GO:0004177">
    <property type="term" value="F:aminopeptidase activity"/>
    <property type="evidence" value="ECO:0007669"/>
    <property type="project" value="UniProtKB-KW"/>
</dbReference>
<dbReference type="Pfam" id="PF16188">
    <property type="entry name" value="Peptidase_M24_C"/>
    <property type="match status" value="1"/>
</dbReference>
<reference evidence="4 5" key="1">
    <citation type="submission" date="2015-07" db="EMBL/GenBank/DDBJ databases">
        <title>The genome of Pseudoloma neurophilia, a relevant intracellular parasite of the zebrafish.</title>
        <authorList>
            <person name="Ndikumana S."/>
            <person name="Pelin A."/>
            <person name="Sanders J."/>
            <person name="Corradi N."/>
        </authorList>
    </citation>
    <scope>NUCLEOTIDE SEQUENCE [LARGE SCALE GENOMIC DNA]</scope>
    <source>
        <strain evidence="4 5">MK1</strain>
    </source>
</reference>
<keyword evidence="5" id="KW-1185">Reference proteome</keyword>
<dbReference type="Gene3D" id="3.90.230.10">
    <property type="entry name" value="Creatinase/methionine aminopeptidase superfamily"/>
    <property type="match status" value="2"/>
</dbReference>
<keyword evidence="4" id="KW-0378">Hydrolase</keyword>
<evidence type="ECO:0000313" key="4">
    <source>
        <dbReference type="EMBL" id="KRH92439.1"/>
    </source>
</evidence>
<evidence type="ECO:0000259" key="3">
    <source>
        <dbReference type="Pfam" id="PF16188"/>
    </source>
</evidence>
<gene>
    <name evidence="4" type="ORF">M153_60310001259</name>
</gene>
<evidence type="ECO:0000259" key="2">
    <source>
        <dbReference type="Pfam" id="PF00557"/>
    </source>
</evidence>
<feature type="compositionally biased region" description="Basic and acidic residues" evidence="1">
    <location>
        <begin position="178"/>
        <end position="234"/>
    </location>
</feature>
<accession>A0A0R0M0A9</accession>
<dbReference type="InterPro" id="IPR050422">
    <property type="entry name" value="X-Pro_aminopeptidase_P"/>
</dbReference>
<feature type="domain" description="Peptidase M24" evidence="2">
    <location>
        <begin position="242"/>
        <end position="335"/>
    </location>
</feature>
<feature type="domain" description="Peptidase M24 C-terminal" evidence="3">
    <location>
        <begin position="346"/>
        <end position="403"/>
    </location>
</feature>
<dbReference type="Proteomes" id="UP000051530">
    <property type="component" value="Unassembled WGS sequence"/>
</dbReference>
<feature type="domain" description="Peptidase M24" evidence="2">
    <location>
        <begin position="59"/>
        <end position="173"/>
    </location>
</feature>
<feature type="non-terminal residue" evidence="4">
    <location>
        <position position="1"/>
    </location>
</feature>
<comment type="caution">
    <text evidence="4">The sequence shown here is derived from an EMBL/GenBank/DDBJ whole genome shotgun (WGS) entry which is preliminary data.</text>
</comment>
<dbReference type="VEuPathDB" id="MicrosporidiaDB:M153_60310001259"/>
<organism evidence="4 5">
    <name type="scientific">Pseudoloma neurophilia</name>
    <dbReference type="NCBI Taxonomy" id="146866"/>
    <lineage>
        <taxon>Eukaryota</taxon>
        <taxon>Fungi</taxon>
        <taxon>Fungi incertae sedis</taxon>
        <taxon>Microsporidia</taxon>
        <taxon>Pseudoloma</taxon>
    </lineage>
</organism>
<protein>
    <submittedName>
        <fullName evidence="4">Xaa-Pro aminopeptidase</fullName>
    </submittedName>
</protein>
<dbReference type="InterPro" id="IPR032416">
    <property type="entry name" value="Peptidase_M24_C"/>
</dbReference>
<sequence length="406" mass="46881">EQNENRPTVESKRIKTNQHDIFLSTKYNAYIHSKLKNKSVTNLIADLKAIKNDIEILGMLQANIIDGIALTKLFYYLKKIIINNENMPTETEFGDLIFKYRQNATEILTKDKNFITQHSFEPIVGSGIDSAIIHYRPHEKVISNEKVLLLDTGGQYIFGTTDITRTLHLGSYDFESQDTSKDNQSKRTSKDIKSKTTSKDIKLKGTSKDKQSKDTSKLKDTSNDKQSKDTLKDTPCPRDMFKKYFTLVLQGLLRSSRLTSTKKAFHKLFTDIARLPLFDYFYDYPHGTSHGVGHSNNVHENDAFNDGAQIRNVISLEPGAYFPDKFGIRIENCVVTVLKNIENDNFLTTMQLTFVPLQRDLIIKNMLDQKEKETLNEYNRNVYDFLNQYLTNEEREWLKEETAIIE</sequence>
<keyword evidence="4" id="KW-0031">Aminopeptidase</keyword>
<keyword evidence="4" id="KW-0645">Protease</keyword>